<evidence type="ECO:0000256" key="5">
    <source>
        <dbReference type="ARBA" id="ARBA00034115"/>
    </source>
</evidence>
<comment type="similarity">
    <text evidence="2">Belongs to the Orn/Lys/Arg decarboxylase class-II family.</text>
</comment>
<dbReference type="CDD" id="cd00622">
    <property type="entry name" value="PLPDE_III_ODC"/>
    <property type="match status" value="1"/>
</dbReference>
<feature type="domain" description="Orn/DAP/Arg decarboxylase 2 N-terminal" evidence="10">
    <location>
        <begin position="105"/>
        <end position="339"/>
    </location>
</feature>
<dbReference type="FunFam" id="3.20.20.10:FF:000005">
    <property type="entry name" value="Ornithine decarboxylase"/>
    <property type="match status" value="1"/>
</dbReference>
<dbReference type="Gene3D" id="2.40.37.10">
    <property type="entry name" value="Lyase, Ornithine Decarboxylase, Chain A, domain 1"/>
    <property type="match status" value="1"/>
</dbReference>
<evidence type="ECO:0000256" key="7">
    <source>
        <dbReference type="ARBA" id="ARBA00046672"/>
    </source>
</evidence>
<dbReference type="GO" id="GO:0004586">
    <property type="term" value="F:ornithine decarboxylase activity"/>
    <property type="evidence" value="ECO:0007669"/>
    <property type="project" value="UniProtKB-EC"/>
</dbReference>
<dbReference type="GO" id="GO:0005737">
    <property type="term" value="C:cytoplasm"/>
    <property type="evidence" value="ECO:0007669"/>
    <property type="project" value="TreeGrafter"/>
</dbReference>
<feature type="active site" description="Proton donor" evidence="9">
    <location>
        <position position="412"/>
    </location>
</feature>
<dbReference type="PANTHER" id="PTHR11482">
    <property type="entry name" value="ARGININE/DIAMINOPIMELATE/ORNITHINE DECARBOXYLASE"/>
    <property type="match status" value="1"/>
</dbReference>
<dbReference type="InterPro" id="IPR022644">
    <property type="entry name" value="De-COase2_N"/>
</dbReference>
<dbReference type="PRINTS" id="PR01179">
    <property type="entry name" value="ODADCRBXLASE"/>
</dbReference>
<dbReference type="Pfam" id="PF02784">
    <property type="entry name" value="Orn_Arg_deC_N"/>
    <property type="match status" value="1"/>
</dbReference>
<dbReference type="InterPro" id="IPR002433">
    <property type="entry name" value="Orn_de-COase"/>
</dbReference>
<evidence type="ECO:0000256" key="2">
    <source>
        <dbReference type="ARBA" id="ARBA00008872"/>
    </source>
</evidence>
<organism evidence="11">
    <name type="scientific">Phlegmariurus tetrastichus</name>
    <dbReference type="NCBI Taxonomy" id="1263146"/>
    <lineage>
        <taxon>Eukaryota</taxon>
        <taxon>Viridiplantae</taxon>
        <taxon>Streptophyta</taxon>
        <taxon>Embryophyta</taxon>
        <taxon>Tracheophyta</taxon>
        <taxon>Lycopodiopsida</taxon>
        <taxon>Lycopodiales</taxon>
        <taxon>Lycopodiaceae</taxon>
        <taxon>Huperzioideae</taxon>
        <taxon>Phlegmariurus</taxon>
    </lineage>
</organism>
<dbReference type="InterPro" id="IPR000183">
    <property type="entry name" value="Orn/DAP/Arg_de-COase"/>
</dbReference>
<evidence type="ECO:0000256" key="3">
    <source>
        <dbReference type="ARBA" id="ARBA00022898"/>
    </source>
</evidence>
<keyword evidence="3 9" id="KW-0663">Pyridoxal phosphate</keyword>
<evidence type="ECO:0000256" key="1">
    <source>
        <dbReference type="ARBA" id="ARBA00001933"/>
    </source>
</evidence>
<proteinExistence type="evidence at transcript level"/>
<dbReference type="InterPro" id="IPR022657">
    <property type="entry name" value="De-COase2_CS"/>
</dbReference>
<dbReference type="SUPFAM" id="SSF51419">
    <property type="entry name" value="PLP-binding barrel"/>
    <property type="match status" value="1"/>
</dbReference>
<evidence type="ECO:0000256" key="4">
    <source>
        <dbReference type="ARBA" id="ARBA00023239"/>
    </source>
</evidence>
<evidence type="ECO:0000313" key="11">
    <source>
        <dbReference type="EMBL" id="QWQ66220.1"/>
    </source>
</evidence>
<dbReference type="PRINTS" id="PR01182">
    <property type="entry name" value="ORNDCRBXLASE"/>
</dbReference>
<comment type="cofactor">
    <cofactor evidence="1 9">
        <name>pyridoxal 5'-phosphate</name>
        <dbReference type="ChEBI" id="CHEBI:597326"/>
    </cofactor>
</comment>
<dbReference type="GO" id="GO:0033387">
    <property type="term" value="P:putrescine biosynthetic process from arginine, via ornithine"/>
    <property type="evidence" value="ECO:0007669"/>
    <property type="project" value="UniProtKB-UniPathway"/>
</dbReference>
<reference evidence="11" key="1">
    <citation type="journal article" date="2021" name="Proc. Natl. Acad. Sci. U.S.A.">
        <title>A metabolic regulon reveals early and late acting enzymes in neuroactive Lycopodium alkaloid biosynthesis.</title>
        <authorList>
            <person name="Nett R.S."/>
            <person name="Dho Y."/>
            <person name="Low Y.-Y."/>
            <person name="Sattely E.S."/>
        </authorList>
    </citation>
    <scope>NUCLEOTIDE SEQUENCE</scope>
</reference>
<dbReference type="InterPro" id="IPR009006">
    <property type="entry name" value="Ala_racemase/Decarboxylase_C"/>
</dbReference>
<dbReference type="Gene3D" id="3.20.20.10">
    <property type="entry name" value="Alanine racemase"/>
    <property type="match status" value="1"/>
</dbReference>
<keyword evidence="4" id="KW-0456">Lyase</keyword>
<accession>A0A8F1NN86</accession>
<dbReference type="SUPFAM" id="SSF50621">
    <property type="entry name" value="Alanine racemase C-terminal domain-like"/>
    <property type="match status" value="1"/>
</dbReference>
<feature type="modified residue" description="N6-(pyridoxal phosphate)lysine" evidence="9">
    <location>
        <position position="127"/>
    </location>
</feature>
<dbReference type="PROSITE" id="PS00879">
    <property type="entry name" value="ODR_DC_2_2"/>
    <property type="match status" value="1"/>
</dbReference>
<dbReference type="UniPathway" id="UPA00535">
    <property type="reaction ID" value="UER00288"/>
</dbReference>
<evidence type="ECO:0000256" key="9">
    <source>
        <dbReference type="PIRSR" id="PIRSR600183-50"/>
    </source>
</evidence>
<dbReference type="EC" id="4.1.1.17" evidence="6"/>
<dbReference type="InterPro" id="IPR022653">
    <property type="entry name" value="De-COase2_pyr-phos_BS"/>
</dbReference>
<dbReference type="PROSITE" id="PS00878">
    <property type="entry name" value="ODR_DC_2_1"/>
    <property type="match status" value="1"/>
</dbReference>
<dbReference type="AlphaFoldDB" id="A0A8F1NN86"/>
<comment type="subunit">
    <text evidence="7">Homodimer. Only the dimer is catalytically active, as the active sites are constructed of residues from both monomers.</text>
</comment>
<name>A0A8F1NN86_9TRAC</name>
<dbReference type="EMBL" id="MZ190752">
    <property type="protein sequence ID" value="QWQ66220.1"/>
    <property type="molecule type" value="mRNA"/>
</dbReference>
<dbReference type="InterPro" id="IPR029066">
    <property type="entry name" value="PLP-binding_barrel"/>
</dbReference>
<evidence type="ECO:0000256" key="8">
    <source>
        <dbReference type="ARBA" id="ARBA00049127"/>
    </source>
</evidence>
<comment type="pathway">
    <text evidence="5">Amine and polyamine biosynthesis; putrescine biosynthesis via L-ornithine pathway; putrescine from L-ornithine: step 1/1.</text>
</comment>
<protein>
    <recommendedName>
        <fullName evidence="6">ornithine decarboxylase</fullName>
        <ecNumber evidence="6">4.1.1.17</ecNumber>
    </recommendedName>
</protein>
<evidence type="ECO:0000259" key="10">
    <source>
        <dbReference type="Pfam" id="PF02784"/>
    </source>
</evidence>
<comment type="catalytic activity">
    <reaction evidence="8">
        <text>L-ornithine + H(+) = putrescine + CO2</text>
        <dbReference type="Rhea" id="RHEA:22964"/>
        <dbReference type="ChEBI" id="CHEBI:15378"/>
        <dbReference type="ChEBI" id="CHEBI:16526"/>
        <dbReference type="ChEBI" id="CHEBI:46911"/>
        <dbReference type="ChEBI" id="CHEBI:326268"/>
        <dbReference type="EC" id="4.1.1.17"/>
    </reaction>
</comment>
<dbReference type="PANTHER" id="PTHR11482:SF6">
    <property type="entry name" value="ORNITHINE DECARBOXYLASE 1-RELATED"/>
    <property type="match status" value="1"/>
</dbReference>
<sequence>MAACDSPVICSLDSFCGFEDVDYCDFSCSLKKTKCPGSTFDPLDRTSRDNLPLTAVNKVLGSSCSGLTNIPIITSSSHQDVDAFIDSTIQSNNLQDAFYVLDLAVVVKLFNDWVAALPKVKPYYAVKCNPSPPLLSTLAALGAGFDCASKSEVEQIISMGVSAQRIIFANPCKMLSHIKYASSVGVNLTTYDSEHEVAKVKLHSPNAKLLLRLHADDRSSKWPLGVKYGALSSEVDHLMMVAAKAKLDLVGVSFHIGSGASDGRAYVDAIAAARAVFDKALSMGLPAMHILDIGGGFTVGNNGELKLAEAAKVINAALHEYFPEEMGVSVIAEPGRYFAEAPTTLAAMIYGKRTRGEVREYWINDGIYGTMNCLIHDYAVLAPRPLARVSQRNNLSCAKLPLHTSTVFGPTCDSLDTILKDHPLPDLVDGDWIVFPNMGAYTHCAGSSFNGFDISAIRTLCVFSLNARGSPAAHVHSQKSFGADLQSELLDKLSSTCLESTDEDSVNEIPFHFSVIY</sequence>
<evidence type="ECO:0000256" key="6">
    <source>
        <dbReference type="ARBA" id="ARBA00034138"/>
    </source>
</evidence>